<gene>
    <name evidence="2" type="ORF">BXY39_2505</name>
</gene>
<dbReference type="AlphaFoldDB" id="A0A3M0C6S0"/>
<dbReference type="InParanoid" id="A0A3M0C6S0"/>
<name>A0A3M0C6S0_9PROT</name>
<organism evidence="2 3">
    <name type="scientific">Eilatimonas milleporae</name>
    <dbReference type="NCBI Taxonomy" id="911205"/>
    <lineage>
        <taxon>Bacteria</taxon>
        <taxon>Pseudomonadati</taxon>
        <taxon>Pseudomonadota</taxon>
        <taxon>Alphaproteobacteria</taxon>
        <taxon>Kordiimonadales</taxon>
        <taxon>Kordiimonadaceae</taxon>
        <taxon>Eilatimonas</taxon>
    </lineage>
</organism>
<evidence type="ECO:0000313" key="3">
    <source>
        <dbReference type="Proteomes" id="UP000271227"/>
    </source>
</evidence>
<sequence>MTVAMGKRVDFGKHFSEILTSPLHETPKVIFMVCEQTTGAKRPIMRCHKTLGIGRAAILALLMGVSGQTAVGNDTPCLSRDEADAHELRFVQMHLMVAALVCRRSGLHFAEQAYNRFVMEHETSLKASTPVLRSYLRRTGGPDIDAFMTAQANELALEAALIPGFCGKMHAALKARVDKITSTDFVDASGLPIAYSQPVRSCAVQHIAKSIAGGSVGSDVPSTGGETSDAAGNQ</sequence>
<evidence type="ECO:0000313" key="2">
    <source>
        <dbReference type="EMBL" id="RMB04932.1"/>
    </source>
</evidence>
<feature type="region of interest" description="Disordered" evidence="1">
    <location>
        <begin position="215"/>
        <end position="234"/>
    </location>
</feature>
<accession>A0A3M0C6S0</accession>
<evidence type="ECO:0000256" key="1">
    <source>
        <dbReference type="SAM" id="MobiDB-lite"/>
    </source>
</evidence>
<dbReference type="Proteomes" id="UP000271227">
    <property type="component" value="Unassembled WGS sequence"/>
</dbReference>
<reference evidence="2 3" key="1">
    <citation type="submission" date="2018-10" db="EMBL/GenBank/DDBJ databases">
        <title>Genomic Encyclopedia of Archaeal and Bacterial Type Strains, Phase II (KMG-II): from individual species to whole genera.</title>
        <authorList>
            <person name="Goeker M."/>
        </authorList>
    </citation>
    <scope>NUCLEOTIDE SEQUENCE [LARGE SCALE GENOMIC DNA]</scope>
    <source>
        <strain evidence="2 3">DSM 25217</strain>
    </source>
</reference>
<dbReference type="EMBL" id="REFR01000012">
    <property type="protein sequence ID" value="RMB04932.1"/>
    <property type="molecule type" value="Genomic_DNA"/>
</dbReference>
<feature type="compositionally biased region" description="Polar residues" evidence="1">
    <location>
        <begin position="220"/>
        <end position="234"/>
    </location>
</feature>
<protein>
    <submittedName>
        <fullName evidence="2">Uncharacterized protein</fullName>
    </submittedName>
</protein>
<keyword evidence="3" id="KW-1185">Reference proteome</keyword>
<comment type="caution">
    <text evidence="2">The sequence shown here is derived from an EMBL/GenBank/DDBJ whole genome shotgun (WGS) entry which is preliminary data.</text>
</comment>
<proteinExistence type="predicted"/>